<protein>
    <submittedName>
        <fullName evidence="1">Uncharacterized protein</fullName>
    </submittedName>
</protein>
<keyword evidence="2" id="KW-1185">Reference proteome</keyword>
<reference evidence="1 2" key="1">
    <citation type="submission" date="2017-12" db="EMBL/GenBank/DDBJ databases">
        <title>Comparative genomics of Botrytis spp.</title>
        <authorList>
            <person name="Valero-Jimenez C.A."/>
            <person name="Tapia P."/>
            <person name="Veloso J."/>
            <person name="Silva-Moreno E."/>
            <person name="Staats M."/>
            <person name="Valdes J.H."/>
            <person name="Van Kan J.A.L."/>
        </authorList>
    </citation>
    <scope>NUCLEOTIDE SEQUENCE [LARGE SCALE GENOMIC DNA]</scope>
    <source>
        <strain evidence="1 2">Bh0001</strain>
    </source>
</reference>
<evidence type="ECO:0000313" key="2">
    <source>
        <dbReference type="Proteomes" id="UP000297814"/>
    </source>
</evidence>
<sequence>MSPWLVKEEDCHRYGPGAQAVIATNQMADDVLRPNSSSNSVQKKYNDNAALETSQGMEKIIEEKPDNQSHENLARFYGVHYQSCKIILIFIATIWAGHTDGSEGFQGDVTYATPIEEVLKDIEGEMGWENGSLTFCCE</sequence>
<dbReference type="Proteomes" id="UP000297814">
    <property type="component" value="Unassembled WGS sequence"/>
</dbReference>
<evidence type="ECO:0000313" key="1">
    <source>
        <dbReference type="EMBL" id="TGO32921.1"/>
    </source>
</evidence>
<dbReference type="EMBL" id="PQXK01000279">
    <property type="protein sequence ID" value="TGO32921.1"/>
    <property type="molecule type" value="Genomic_DNA"/>
</dbReference>
<gene>
    <name evidence="1" type="ORF">BHYA_0279g00130</name>
</gene>
<name>A0A4Z1GEU0_9HELO</name>
<dbReference type="AlphaFoldDB" id="A0A4Z1GEU0"/>
<accession>A0A4Z1GEU0</accession>
<proteinExistence type="predicted"/>
<organism evidence="1 2">
    <name type="scientific">Botrytis hyacinthi</name>
    <dbReference type="NCBI Taxonomy" id="278943"/>
    <lineage>
        <taxon>Eukaryota</taxon>
        <taxon>Fungi</taxon>
        <taxon>Dikarya</taxon>
        <taxon>Ascomycota</taxon>
        <taxon>Pezizomycotina</taxon>
        <taxon>Leotiomycetes</taxon>
        <taxon>Helotiales</taxon>
        <taxon>Sclerotiniaceae</taxon>
        <taxon>Botrytis</taxon>
    </lineage>
</organism>
<comment type="caution">
    <text evidence="1">The sequence shown here is derived from an EMBL/GenBank/DDBJ whole genome shotgun (WGS) entry which is preliminary data.</text>
</comment>